<proteinExistence type="predicted"/>
<reference evidence="2 3" key="1">
    <citation type="submission" date="2019-04" db="EMBL/GenBank/DDBJ databases">
        <title>Aspergillus burnettii sp. nov., novel species from soil in southeast Queensland.</title>
        <authorList>
            <person name="Gilchrist C.L.M."/>
            <person name="Pitt J.I."/>
            <person name="Lange L."/>
            <person name="Lacey H.J."/>
            <person name="Vuong D."/>
            <person name="Midgley D.J."/>
            <person name="Greenfield P."/>
            <person name="Bradbury M."/>
            <person name="Lacey E."/>
            <person name="Busk P.K."/>
            <person name="Pilgaard B."/>
            <person name="Chooi Y.H."/>
            <person name="Piggott A.M."/>
        </authorList>
    </citation>
    <scope>NUCLEOTIDE SEQUENCE [LARGE SCALE GENOMIC DNA]</scope>
    <source>
        <strain evidence="2 3">FRR 5400</strain>
    </source>
</reference>
<name>A0A8H6AGF6_PETAA</name>
<evidence type="ECO:0000256" key="1">
    <source>
        <dbReference type="SAM" id="MobiDB-lite"/>
    </source>
</evidence>
<dbReference type="AlphaFoldDB" id="A0A8H6AGF6"/>
<keyword evidence="3" id="KW-1185">Reference proteome</keyword>
<accession>A0A8H6AGF6</accession>
<protein>
    <submittedName>
        <fullName evidence="2">Uncharacterized protein</fullName>
    </submittedName>
</protein>
<feature type="region of interest" description="Disordered" evidence="1">
    <location>
        <begin position="1"/>
        <end position="22"/>
    </location>
</feature>
<organism evidence="2 3">
    <name type="scientific">Petromyces alliaceus</name>
    <name type="common">Aspergillus alliaceus</name>
    <dbReference type="NCBI Taxonomy" id="209559"/>
    <lineage>
        <taxon>Eukaryota</taxon>
        <taxon>Fungi</taxon>
        <taxon>Dikarya</taxon>
        <taxon>Ascomycota</taxon>
        <taxon>Pezizomycotina</taxon>
        <taxon>Eurotiomycetes</taxon>
        <taxon>Eurotiomycetidae</taxon>
        <taxon>Eurotiales</taxon>
        <taxon>Aspergillaceae</taxon>
        <taxon>Aspergillus</taxon>
        <taxon>Aspergillus subgen. Circumdati</taxon>
    </lineage>
</organism>
<dbReference type="Proteomes" id="UP000541154">
    <property type="component" value="Unassembled WGS sequence"/>
</dbReference>
<evidence type="ECO:0000313" key="2">
    <source>
        <dbReference type="EMBL" id="KAF5866886.1"/>
    </source>
</evidence>
<dbReference type="EMBL" id="SPNV01000004">
    <property type="protein sequence ID" value="KAF5866886.1"/>
    <property type="molecule type" value="Genomic_DNA"/>
</dbReference>
<gene>
    <name evidence="2" type="ORF">ETB97_008690</name>
</gene>
<comment type="caution">
    <text evidence="2">The sequence shown here is derived from an EMBL/GenBank/DDBJ whole genome shotgun (WGS) entry which is preliminary data.</text>
</comment>
<sequence length="165" mass="17892">MTAFERQVSPLKGYNGERIQDPPTLSKSATALDYLCAANGHSLSSSGVIAVKREIFAGYLRDELVSLVAPYCIELTCTITDYPEDFDNPAKFNLDLKDGQTPDIASASGNEISYSATGYQENGYNGVTGEVLEVFKVVSTYKLNAKFSGETVTVSHHLCFSATVR</sequence>
<evidence type="ECO:0000313" key="3">
    <source>
        <dbReference type="Proteomes" id="UP000541154"/>
    </source>
</evidence>